<keyword evidence="4" id="KW-1185">Reference proteome</keyword>
<keyword evidence="2" id="KW-0812">Transmembrane</keyword>
<evidence type="ECO:0000313" key="4">
    <source>
        <dbReference type="Proteomes" id="UP001165121"/>
    </source>
</evidence>
<name>A0A9W6XJK8_9STRA</name>
<accession>A0A9W6XJK8</accession>
<reference evidence="3" key="1">
    <citation type="submission" date="2023-04" db="EMBL/GenBank/DDBJ databases">
        <title>Phytophthora fragariaefolia NBRC 109709.</title>
        <authorList>
            <person name="Ichikawa N."/>
            <person name="Sato H."/>
            <person name="Tonouchi N."/>
        </authorList>
    </citation>
    <scope>NUCLEOTIDE SEQUENCE</scope>
    <source>
        <strain evidence="3">NBRC 109709</strain>
    </source>
</reference>
<feature type="transmembrane region" description="Helical" evidence="2">
    <location>
        <begin position="426"/>
        <end position="444"/>
    </location>
</feature>
<evidence type="ECO:0000256" key="1">
    <source>
        <dbReference type="SAM" id="MobiDB-lite"/>
    </source>
</evidence>
<dbReference type="Proteomes" id="UP001165121">
    <property type="component" value="Unassembled WGS sequence"/>
</dbReference>
<feature type="transmembrane region" description="Helical" evidence="2">
    <location>
        <begin position="590"/>
        <end position="611"/>
    </location>
</feature>
<feature type="transmembrane region" description="Helical" evidence="2">
    <location>
        <begin position="493"/>
        <end position="512"/>
    </location>
</feature>
<keyword evidence="2" id="KW-1133">Transmembrane helix</keyword>
<dbReference type="OrthoDB" id="68488at2759"/>
<feature type="transmembrane region" description="Helical" evidence="2">
    <location>
        <begin position="397"/>
        <end position="414"/>
    </location>
</feature>
<dbReference type="AlphaFoldDB" id="A0A9W6XJK8"/>
<comment type="caution">
    <text evidence="3">The sequence shown here is derived from an EMBL/GenBank/DDBJ whole genome shotgun (WGS) entry which is preliminary data.</text>
</comment>
<feature type="transmembrane region" description="Helical" evidence="2">
    <location>
        <begin position="524"/>
        <end position="542"/>
    </location>
</feature>
<gene>
    <name evidence="3" type="ORF">Pfra01_001189700</name>
</gene>
<dbReference type="EMBL" id="BSXT01001182">
    <property type="protein sequence ID" value="GMF39702.1"/>
    <property type="molecule type" value="Genomic_DNA"/>
</dbReference>
<evidence type="ECO:0000313" key="3">
    <source>
        <dbReference type="EMBL" id="GMF39702.1"/>
    </source>
</evidence>
<protein>
    <submittedName>
        <fullName evidence="3">Unnamed protein product</fullName>
    </submittedName>
</protein>
<evidence type="ECO:0000256" key="2">
    <source>
        <dbReference type="SAM" id="Phobius"/>
    </source>
</evidence>
<feature type="region of interest" description="Disordered" evidence="1">
    <location>
        <begin position="1"/>
        <end position="24"/>
    </location>
</feature>
<sequence length="813" mass="91141">MHPEDGVNHASDAFNHRNHGTTTSARMNTREWQRLLPQSNINNCIRLDKLRCFITLVSLTLLMTDVPRTGLGVHNLQEYYPVPLMPSTAVRFGPFNYPVVHIYRLDNNSPGAHSKFAGLAGSKPVLGARVWPYQYDSTSVGLRGAVELLNVTEFPQFLLYKTQEGHPKTNAISTLEFSTAFAMLDAFIDTARKKLQLVDNTTTTLRYATEHNWIDRMYHYIVRFASKNSTWRLHSLHVPHILRGTRSLQICGNTGIGQRSPSRPRFCNHPGIWKCSNPLNSSLPSVRLWDHMDLRLQVLRHRYPDLELEVAVLSSQRLSSTSGAMRSTFYNYEALEIVVLTRGRRCINGTANSSLEPTPTICSTVFVDDYRYERDIVQTNLVDWYSIISMMRGGAQAYVWIRLVLLVYCAYVAVEQSVNGTHKTNSLLLSTVLIVFKIPFQVIVYSSLLPVMAYVLALVLDSSFMDIFLDSYWASVGGAVNFKLVPFLNTTAVQMRGVWLLALLASLVLFAMRRSRYLDDGVPGIRGLLISFTSSLTVIGPYKSVFFRDMMITSVFEIPDEGQILGIVRSSNSDGCFNSSSYFYGGSSKTVRLCVSAVAIFALILKILGYLTPRNSITYRSSRGMIIKLSKIAPCGMEKLWATTSPIIYFRASVRSESDSTKSGPRSALAKVLRVTPSHSSSTAAPAPQKLSVSPHKSSVYPWHFWTSAEKKMKPPRSGLCSRTQESHSTLQLMNIAMMSDPLNFFWLRVLGIQLYLYKIEPTPPAACVPYAVILPYHQVEMEERTGLSSDAFQFLDSASSKHVPLSVLLQCG</sequence>
<proteinExistence type="predicted"/>
<keyword evidence="2" id="KW-0472">Membrane</keyword>
<organism evidence="3 4">
    <name type="scientific">Phytophthora fragariaefolia</name>
    <dbReference type="NCBI Taxonomy" id="1490495"/>
    <lineage>
        <taxon>Eukaryota</taxon>
        <taxon>Sar</taxon>
        <taxon>Stramenopiles</taxon>
        <taxon>Oomycota</taxon>
        <taxon>Peronosporomycetes</taxon>
        <taxon>Peronosporales</taxon>
        <taxon>Peronosporaceae</taxon>
        <taxon>Phytophthora</taxon>
    </lineage>
</organism>